<evidence type="ECO:0000256" key="4">
    <source>
        <dbReference type="ARBA" id="ARBA00022989"/>
    </source>
</evidence>
<dbReference type="GO" id="GO:0015174">
    <property type="term" value="F:basic amino acid transmembrane transporter activity"/>
    <property type="evidence" value="ECO:0007669"/>
    <property type="project" value="TreeGrafter"/>
</dbReference>
<feature type="transmembrane region" description="Helical" evidence="7">
    <location>
        <begin position="125"/>
        <end position="145"/>
    </location>
</feature>
<feature type="compositionally biased region" description="Basic residues" evidence="6">
    <location>
        <begin position="695"/>
        <end position="705"/>
    </location>
</feature>
<dbReference type="PANTHER" id="PTHR23501:SF191">
    <property type="entry name" value="VACUOLAR BASIC AMINO ACID TRANSPORTER 4"/>
    <property type="match status" value="1"/>
</dbReference>
<keyword evidence="10" id="KW-1185">Reference proteome</keyword>
<evidence type="ECO:0000313" key="10">
    <source>
        <dbReference type="Proteomes" id="UP000076842"/>
    </source>
</evidence>
<feature type="transmembrane region" description="Helical" evidence="7">
    <location>
        <begin position="360"/>
        <end position="380"/>
    </location>
</feature>
<feature type="compositionally biased region" description="Pro residues" evidence="6">
    <location>
        <begin position="599"/>
        <end position="608"/>
    </location>
</feature>
<feature type="transmembrane region" description="Helical" evidence="7">
    <location>
        <begin position="415"/>
        <end position="441"/>
    </location>
</feature>
<feature type="transmembrane region" description="Helical" evidence="7">
    <location>
        <begin position="287"/>
        <end position="307"/>
    </location>
</feature>
<keyword evidence="4 7" id="KW-1133">Transmembrane helix</keyword>
<feature type="transmembrane region" description="Helical" evidence="7">
    <location>
        <begin position="183"/>
        <end position="202"/>
    </location>
</feature>
<reference evidence="9 10" key="1">
    <citation type="journal article" date="2016" name="Mol. Biol. Evol.">
        <title>Comparative Genomics of Early-Diverging Mushroom-Forming Fungi Provides Insights into the Origins of Lignocellulose Decay Capabilities.</title>
        <authorList>
            <person name="Nagy L.G."/>
            <person name="Riley R."/>
            <person name="Tritt A."/>
            <person name="Adam C."/>
            <person name="Daum C."/>
            <person name="Floudas D."/>
            <person name="Sun H."/>
            <person name="Yadav J.S."/>
            <person name="Pangilinan J."/>
            <person name="Larsson K.H."/>
            <person name="Matsuura K."/>
            <person name="Barry K."/>
            <person name="Labutti K."/>
            <person name="Kuo R."/>
            <person name="Ohm R.A."/>
            <person name="Bhattacharya S.S."/>
            <person name="Shirouzu T."/>
            <person name="Yoshinaga Y."/>
            <person name="Martin F.M."/>
            <person name="Grigoriev I.V."/>
            <person name="Hibbett D.S."/>
        </authorList>
    </citation>
    <scope>NUCLEOTIDE SEQUENCE [LARGE SCALE GENOMIC DNA]</scope>
    <source>
        <strain evidence="9 10">HHB12733</strain>
    </source>
</reference>
<feature type="domain" description="Major facilitator superfamily (MFS) profile" evidence="8">
    <location>
        <begin position="61"/>
        <end position="549"/>
    </location>
</feature>
<dbReference type="InterPro" id="IPR036259">
    <property type="entry name" value="MFS_trans_sf"/>
</dbReference>
<dbReference type="Gene3D" id="1.20.1250.20">
    <property type="entry name" value="MFS general substrate transporter like domains"/>
    <property type="match status" value="1"/>
</dbReference>
<feature type="compositionally biased region" description="Acidic residues" evidence="6">
    <location>
        <begin position="774"/>
        <end position="789"/>
    </location>
</feature>
<name>A0A165D6P8_9BASI</name>
<evidence type="ECO:0000256" key="5">
    <source>
        <dbReference type="ARBA" id="ARBA00023136"/>
    </source>
</evidence>
<evidence type="ECO:0000256" key="1">
    <source>
        <dbReference type="ARBA" id="ARBA00004127"/>
    </source>
</evidence>
<dbReference type="GO" id="GO:0005886">
    <property type="term" value="C:plasma membrane"/>
    <property type="evidence" value="ECO:0007669"/>
    <property type="project" value="TreeGrafter"/>
</dbReference>
<comment type="subcellular location">
    <subcellularLocation>
        <location evidence="1">Endomembrane system</location>
        <topology evidence="1">Multi-pass membrane protein</topology>
    </subcellularLocation>
</comment>
<dbReference type="PANTHER" id="PTHR23501">
    <property type="entry name" value="MAJOR FACILITATOR SUPERFAMILY"/>
    <property type="match status" value="1"/>
</dbReference>
<dbReference type="EMBL" id="KV424075">
    <property type="protein sequence ID" value="KZT52179.1"/>
    <property type="molecule type" value="Genomic_DNA"/>
</dbReference>
<keyword evidence="3 7" id="KW-0812">Transmembrane</keyword>
<feature type="transmembrane region" description="Helical" evidence="7">
    <location>
        <begin position="95"/>
        <end position="113"/>
    </location>
</feature>
<dbReference type="OrthoDB" id="3437016at2759"/>
<feature type="transmembrane region" description="Helical" evidence="7">
    <location>
        <begin position="151"/>
        <end position="176"/>
    </location>
</feature>
<keyword evidence="2" id="KW-0813">Transport</keyword>
<feature type="region of interest" description="Disordered" evidence="6">
    <location>
        <begin position="1"/>
        <end position="48"/>
    </location>
</feature>
<dbReference type="FunCoup" id="A0A165D6P8">
    <property type="interactions" value="18"/>
</dbReference>
<dbReference type="AlphaFoldDB" id="A0A165D6P8"/>
<keyword evidence="5 7" id="KW-0472">Membrane</keyword>
<feature type="compositionally biased region" description="Acidic residues" evidence="6">
    <location>
        <begin position="563"/>
        <end position="585"/>
    </location>
</feature>
<feature type="transmembrane region" description="Helical" evidence="7">
    <location>
        <begin position="59"/>
        <end position="83"/>
    </location>
</feature>
<sequence>MTRYTSSPEPTERSTLLPPASDPTTPAPAAPPNGKAGKAEHAAHPKRISPLELPTHNKVLLLIGVWTATSLASLNMTMVATLMSSISSSFGASNQSAWLGTSFLLATTAFTPLYGRLCNIMGRKWANLTALVLFGIGTTMCGFATSLEGLIVARFIAGIGGGGLGITSSVIAADLFSLRQRSLLQGISAVFNGAGTGLGGPFGGYMADRFGWRWAFLAQLPLFAVSFALSTWNNKYYTPGKGASTWEMAKRVDWAGSATLLVAVLNLLLMLSFKYNSEKAWTSPEVIATLCLTVAFAILFVLTQLYVSPEPVLSRKLLKMRTPMIVAGNNFLVAVCNFGVTFYFPVWFETVALKSAGEAGMHLLPNALASSTGSLFAGWIMSRTGKYKTLSNIFGIVPTLAAVGISFMNSRTPEVWQWLSIVPLGFGNAVVFQTTLIALLASVGSSQVAVATGFAGLFRCIGQVCGVAFGAAIFQSLLFNQLEARITGPDAASIITQIRHDAKIVLTLPDEIREEARQSYAYALRAVFIFCAVCTFTSFLVRLPMPEHSLDEPPTASRPGSPDSDDSEDEDKSSQEDVDEEEAAGEGEGMVGSGIGPAPLAPPTPRPTRPARPRVRRFSTYETGDGFPYPVSRPKLPRRKATTRSVPERPAGGRSRSRVRQHHDGRGVIEEEEETAFSLPTAEPMFVQEREGLGHRHGSHNHSHSQSHDRDHDHEFDRSEDGDTSSVLDAHGHPMAFSLPPPSPGLDDWANESHHHHFYEEEHGGHVHWLPELGTEEERVDDGEIEEEPDTPRAASPLSFLPAEARERR</sequence>
<feature type="transmembrane region" description="Helical" evidence="7">
    <location>
        <begin position="520"/>
        <end position="541"/>
    </location>
</feature>
<feature type="region of interest" description="Disordered" evidence="6">
    <location>
        <begin position="547"/>
        <end position="809"/>
    </location>
</feature>
<dbReference type="GO" id="GO:0012505">
    <property type="term" value="C:endomembrane system"/>
    <property type="evidence" value="ECO:0007669"/>
    <property type="project" value="UniProtKB-SubCell"/>
</dbReference>
<evidence type="ECO:0000256" key="3">
    <source>
        <dbReference type="ARBA" id="ARBA00022692"/>
    </source>
</evidence>
<dbReference type="Gene3D" id="1.20.1720.10">
    <property type="entry name" value="Multidrug resistance protein D"/>
    <property type="match status" value="1"/>
</dbReference>
<evidence type="ECO:0000313" key="9">
    <source>
        <dbReference type="EMBL" id="KZT52179.1"/>
    </source>
</evidence>
<feature type="compositionally biased region" description="Basic and acidic residues" evidence="6">
    <location>
        <begin position="706"/>
        <end position="721"/>
    </location>
</feature>
<evidence type="ECO:0000256" key="7">
    <source>
        <dbReference type="SAM" id="Phobius"/>
    </source>
</evidence>
<evidence type="ECO:0000259" key="8">
    <source>
        <dbReference type="PROSITE" id="PS50850"/>
    </source>
</evidence>
<gene>
    <name evidence="9" type="ORF">CALCODRAFT_476221</name>
</gene>
<dbReference type="SUPFAM" id="SSF103473">
    <property type="entry name" value="MFS general substrate transporter"/>
    <property type="match status" value="1"/>
</dbReference>
<dbReference type="GO" id="GO:0000329">
    <property type="term" value="C:fungal-type vacuole membrane"/>
    <property type="evidence" value="ECO:0007669"/>
    <property type="project" value="TreeGrafter"/>
</dbReference>
<feature type="compositionally biased region" description="Gly residues" evidence="6">
    <location>
        <begin position="586"/>
        <end position="595"/>
    </location>
</feature>
<protein>
    <submittedName>
        <fullName evidence="9">MFS general substrate transporter</fullName>
    </submittedName>
</protein>
<dbReference type="InterPro" id="IPR011701">
    <property type="entry name" value="MFS"/>
</dbReference>
<accession>A0A165D6P8</accession>
<evidence type="ECO:0000256" key="6">
    <source>
        <dbReference type="SAM" id="MobiDB-lite"/>
    </source>
</evidence>
<dbReference type="PROSITE" id="PS50850">
    <property type="entry name" value="MFS"/>
    <property type="match status" value="1"/>
</dbReference>
<dbReference type="Proteomes" id="UP000076842">
    <property type="component" value="Unassembled WGS sequence"/>
</dbReference>
<dbReference type="Pfam" id="PF07690">
    <property type="entry name" value="MFS_1"/>
    <property type="match status" value="1"/>
</dbReference>
<dbReference type="InParanoid" id="A0A165D6P8"/>
<proteinExistence type="predicted"/>
<feature type="transmembrane region" description="Helical" evidence="7">
    <location>
        <begin position="214"/>
        <end position="233"/>
    </location>
</feature>
<dbReference type="InterPro" id="IPR020846">
    <property type="entry name" value="MFS_dom"/>
</dbReference>
<evidence type="ECO:0000256" key="2">
    <source>
        <dbReference type="ARBA" id="ARBA00022448"/>
    </source>
</evidence>
<organism evidence="9 10">
    <name type="scientific">Calocera cornea HHB12733</name>
    <dbReference type="NCBI Taxonomy" id="1353952"/>
    <lineage>
        <taxon>Eukaryota</taxon>
        <taxon>Fungi</taxon>
        <taxon>Dikarya</taxon>
        <taxon>Basidiomycota</taxon>
        <taxon>Agaricomycotina</taxon>
        <taxon>Dacrymycetes</taxon>
        <taxon>Dacrymycetales</taxon>
        <taxon>Dacrymycetaceae</taxon>
        <taxon>Calocera</taxon>
    </lineage>
</organism>
<feature type="transmembrane region" description="Helical" evidence="7">
    <location>
        <begin position="392"/>
        <end position="409"/>
    </location>
</feature>
<feature type="transmembrane region" description="Helical" evidence="7">
    <location>
        <begin position="254"/>
        <end position="275"/>
    </location>
</feature>
<feature type="transmembrane region" description="Helical" evidence="7">
    <location>
        <begin position="328"/>
        <end position="348"/>
    </location>
</feature>
<feature type="compositionally biased region" description="Low complexity" evidence="6">
    <location>
        <begin position="14"/>
        <end position="24"/>
    </location>
</feature>